<protein>
    <recommendedName>
        <fullName evidence="4">Lauroyl acyltransferase</fullName>
    </recommendedName>
</protein>
<gene>
    <name evidence="2" type="ORF">HNQ52_001187</name>
</gene>
<dbReference type="AlphaFoldDB" id="A0A7W8D494"/>
<keyword evidence="3" id="KW-1185">Reference proteome</keyword>
<name>A0A7W8D494_9GAMM</name>
<proteinExistence type="predicted"/>
<comment type="caution">
    <text evidence="2">The sequence shown here is derived from an EMBL/GenBank/DDBJ whole genome shotgun (WGS) entry which is preliminary data.</text>
</comment>
<keyword evidence="1" id="KW-0812">Transmembrane</keyword>
<keyword evidence="1" id="KW-0472">Membrane</keyword>
<evidence type="ECO:0008006" key="4">
    <source>
        <dbReference type="Google" id="ProtNLM"/>
    </source>
</evidence>
<evidence type="ECO:0000256" key="1">
    <source>
        <dbReference type="SAM" id="Phobius"/>
    </source>
</evidence>
<sequence length="308" mass="34419">MLHSLRLELRSLLEYFLLPGIAAVLPWPIAFRLLRFAVRYPGLYEEEWRPALAQARRFVPIDDEARWAHLYRLSRAVDHADFWTSRLRGDGWLRRHVDVRQPFPALDGPAVGVFFHWCAGLWGARALKASGPRASVLAGRFSTRSMGGARLGYLYGHIRLRELARASGNPLIYAPGTVKRALETLAAGRWVCGTPDVPPTETALGVPVTLFDRPAVFAEGLLLIARRANVPVVLFTLGLDPVTGRRDQRVAGPFDPHDPALLQHIVDYWQSLLRERSWGFTLWPAMPAWFAPAAASVPSPVPRNPHPA</sequence>
<evidence type="ECO:0000313" key="3">
    <source>
        <dbReference type="Proteomes" id="UP000521199"/>
    </source>
</evidence>
<organism evidence="2 3">
    <name type="scientific">Chiayiivirga flava</name>
    <dbReference type="NCBI Taxonomy" id="659595"/>
    <lineage>
        <taxon>Bacteria</taxon>
        <taxon>Pseudomonadati</taxon>
        <taxon>Pseudomonadota</taxon>
        <taxon>Gammaproteobacteria</taxon>
        <taxon>Lysobacterales</taxon>
        <taxon>Lysobacteraceae</taxon>
        <taxon>Chiayiivirga</taxon>
    </lineage>
</organism>
<feature type="transmembrane region" description="Helical" evidence="1">
    <location>
        <begin position="12"/>
        <end position="31"/>
    </location>
</feature>
<dbReference type="Proteomes" id="UP000521199">
    <property type="component" value="Unassembled WGS sequence"/>
</dbReference>
<dbReference type="RefSeq" id="WP_183960198.1">
    <property type="nucleotide sequence ID" value="NZ_JACHHP010000002.1"/>
</dbReference>
<keyword evidence="1" id="KW-1133">Transmembrane helix</keyword>
<dbReference type="EMBL" id="JACHHP010000002">
    <property type="protein sequence ID" value="MBB5207658.1"/>
    <property type="molecule type" value="Genomic_DNA"/>
</dbReference>
<reference evidence="2 3" key="1">
    <citation type="submission" date="2020-08" db="EMBL/GenBank/DDBJ databases">
        <title>Genomic Encyclopedia of Type Strains, Phase IV (KMG-IV): sequencing the most valuable type-strain genomes for metagenomic binning, comparative biology and taxonomic classification.</title>
        <authorList>
            <person name="Goeker M."/>
        </authorList>
    </citation>
    <scope>NUCLEOTIDE SEQUENCE [LARGE SCALE GENOMIC DNA]</scope>
    <source>
        <strain evidence="2 3">DSM 24163</strain>
    </source>
</reference>
<accession>A0A7W8D494</accession>
<evidence type="ECO:0000313" key="2">
    <source>
        <dbReference type="EMBL" id="MBB5207658.1"/>
    </source>
</evidence>